<sequence length="98" mass="11827">MKNVSNIAFESYKEDLRRYDNSLYKIKFSNYDWKLSIAAYNIMLENLTSYKNMYQPQEDYDAFGVENNSEVIDIVDSFIFYNDIYQTNNDEYIVLKKH</sequence>
<accession>A0A387AUR4</accession>
<dbReference type="RefSeq" id="WP_120784843.1">
    <property type="nucleotide sequence ID" value="NZ_CP032626.1"/>
</dbReference>
<dbReference type="Proteomes" id="UP000272003">
    <property type="component" value="Chromosome"/>
</dbReference>
<dbReference type="KEGG" id="abom:D7I45_06185"/>
<dbReference type="AlphaFoldDB" id="A0A387AUR4"/>
<dbReference type="EMBL" id="CP032626">
    <property type="protein sequence ID" value="AYF93079.1"/>
    <property type="molecule type" value="Genomic_DNA"/>
</dbReference>
<keyword evidence="2" id="KW-1185">Reference proteome</keyword>
<protein>
    <submittedName>
        <fullName evidence="1">Uncharacterized protein</fullName>
    </submittedName>
</protein>
<evidence type="ECO:0000313" key="2">
    <source>
        <dbReference type="Proteomes" id="UP000272003"/>
    </source>
</evidence>
<organism evidence="1 2">
    <name type="scientific">Apilactobacillus bombintestini</name>
    <dbReference type="NCBI Taxonomy" id="2419772"/>
    <lineage>
        <taxon>Bacteria</taxon>
        <taxon>Bacillati</taxon>
        <taxon>Bacillota</taxon>
        <taxon>Bacilli</taxon>
        <taxon>Lactobacillales</taxon>
        <taxon>Lactobacillaceae</taxon>
        <taxon>Apilactobacillus</taxon>
    </lineage>
</organism>
<evidence type="ECO:0000313" key="1">
    <source>
        <dbReference type="EMBL" id="AYF93079.1"/>
    </source>
</evidence>
<name>A0A387AUR4_9LACO</name>
<proteinExistence type="predicted"/>
<dbReference type="OrthoDB" id="2079174at2"/>
<reference evidence="1 2" key="1">
    <citation type="submission" date="2018-09" db="EMBL/GenBank/DDBJ databases">
        <title>Genome sequencing of strain BHWM-4.</title>
        <authorList>
            <person name="Heo J."/>
            <person name="Kim S.-J."/>
            <person name="Kwon S.-W."/>
        </authorList>
    </citation>
    <scope>NUCLEOTIDE SEQUENCE [LARGE SCALE GENOMIC DNA]</scope>
    <source>
        <strain evidence="1 2">BHWM-4</strain>
    </source>
</reference>
<gene>
    <name evidence="1" type="ORF">D7I45_06185</name>
</gene>